<dbReference type="SFLD" id="SFLDS00029">
    <property type="entry name" value="Radical_SAM"/>
    <property type="match status" value="1"/>
</dbReference>
<dbReference type="Pfam" id="PF04055">
    <property type="entry name" value="Radical_SAM"/>
    <property type="match status" value="1"/>
</dbReference>
<name>A0A267MMQ2_9FIRM</name>
<feature type="domain" description="Radical SAM core" evidence="7">
    <location>
        <begin position="18"/>
        <end position="259"/>
    </location>
</feature>
<dbReference type="InterPro" id="IPR039661">
    <property type="entry name" value="ELP3"/>
</dbReference>
<keyword evidence="9" id="KW-1185">Reference proteome</keyword>
<dbReference type="Pfam" id="PF16199">
    <property type="entry name" value="Radical_SAM_C"/>
    <property type="match status" value="1"/>
</dbReference>
<dbReference type="PANTHER" id="PTHR11135:SF1">
    <property type="entry name" value="PROTEIN YHCC"/>
    <property type="match status" value="1"/>
</dbReference>
<dbReference type="Proteomes" id="UP000216024">
    <property type="component" value="Unassembled WGS sequence"/>
</dbReference>
<evidence type="ECO:0000256" key="1">
    <source>
        <dbReference type="ARBA" id="ARBA00001966"/>
    </source>
</evidence>
<evidence type="ECO:0000313" key="9">
    <source>
        <dbReference type="Proteomes" id="UP000216024"/>
    </source>
</evidence>
<evidence type="ECO:0000313" key="8">
    <source>
        <dbReference type="EMBL" id="PAB60198.1"/>
    </source>
</evidence>
<dbReference type="SMART" id="SM00729">
    <property type="entry name" value="Elp3"/>
    <property type="match status" value="1"/>
</dbReference>
<dbReference type="SFLD" id="SFLDG01086">
    <property type="entry name" value="elongater_protein-like"/>
    <property type="match status" value="1"/>
</dbReference>
<dbReference type="Gene3D" id="3.80.30.20">
    <property type="entry name" value="tm_1862 like domain"/>
    <property type="match status" value="1"/>
</dbReference>
<evidence type="ECO:0000256" key="5">
    <source>
        <dbReference type="ARBA" id="ARBA00023004"/>
    </source>
</evidence>
<evidence type="ECO:0000256" key="4">
    <source>
        <dbReference type="ARBA" id="ARBA00022723"/>
    </source>
</evidence>
<dbReference type="SUPFAM" id="SSF102114">
    <property type="entry name" value="Radical SAM enzymes"/>
    <property type="match status" value="1"/>
</dbReference>
<keyword evidence="6" id="KW-0411">Iron-sulfur</keyword>
<keyword evidence="4" id="KW-0479">Metal-binding</keyword>
<dbReference type="InterPro" id="IPR058240">
    <property type="entry name" value="rSAM_sf"/>
</dbReference>
<protein>
    <submittedName>
        <fullName evidence="8">TIGR01212 family radical SAM protein</fullName>
    </submittedName>
</protein>
<accession>A0A267MMQ2</accession>
<dbReference type="GO" id="GO:0051539">
    <property type="term" value="F:4 iron, 4 sulfur cluster binding"/>
    <property type="evidence" value="ECO:0007669"/>
    <property type="project" value="UniProtKB-KW"/>
</dbReference>
<dbReference type="InterPro" id="IPR005911">
    <property type="entry name" value="YhcC-like"/>
</dbReference>
<evidence type="ECO:0000259" key="7">
    <source>
        <dbReference type="PROSITE" id="PS51918"/>
    </source>
</evidence>
<evidence type="ECO:0000256" key="2">
    <source>
        <dbReference type="ARBA" id="ARBA00022485"/>
    </source>
</evidence>
<dbReference type="RefSeq" id="WP_095131482.1">
    <property type="nucleotide sequence ID" value="NZ_NIBG01000003.1"/>
</dbReference>
<dbReference type="InterPro" id="IPR006638">
    <property type="entry name" value="Elp3/MiaA/NifB-like_rSAM"/>
</dbReference>
<dbReference type="SFLD" id="SFLDG01091">
    <property type="entry name" value="uncharacterized_CHP01210-like"/>
    <property type="match status" value="1"/>
</dbReference>
<dbReference type="InterPro" id="IPR007197">
    <property type="entry name" value="rSAM"/>
</dbReference>
<dbReference type="OrthoDB" id="9801689at2"/>
<dbReference type="InterPro" id="IPR032432">
    <property type="entry name" value="Radical_SAM_C"/>
</dbReference>
<keyword evidence="5" id="KW-0408">Iron</keyword>
<evidence type="ECO:0000256" key="3">
    <source>
        <dbReference type="ARBA" id="ARBA00022691"/>
    </source>
</evidence>
<evidence type="ECO:0000256" key="6">
    <source>
        <dbReference type="ARBA" id="ARBA00023014"/>
    </source>
</evidence>
<dbReference type="EMBL" id="NIBG01000003">
    <property type="protein sequence ID" value="PAB60198.1"/>
    <property type="molecule type" value="Genomic_DNA"/>
</dbReference>
<dbReference type="AlphaFoldDB" id="A0A267MMQ2"/>
<dbReference type="NCBIfam" id="TIGR01212">
    <property type="entry name" value="TIGR01212 family radical SAM protein"/>
    <property type="match status" value="1"/>
</dbReference>
<dbReference type="InterPro" id="IPR023404">
    <property type="entry name" value="rSAM_horseshoe"/>
</dbReference>
<keyword evidence="2" id="KW-0004">4Fe-4S</keyword>
<organism evidence="8 9">
    <name type="scientific">Anaeromicrobium sediminis</name>
    <dbReference type="NCBI Taxonomy" id="1478221"/>
    <lineage>
        <taxon>Bacteria</taxon>
        <taxon>Bacillati</taxon>
        <taxon>Bacillota</taxon>
        <taxon>Clostridia</taxon>
        <taxon>Peptostreptococcales</taxon>
        <taxon>Thermotaleaceae</taxon>
        <taxon>Anaeromicrobium</taxon>
    </lineage>
</organism>
<dbReference type="GO" id="GO:0046872">
    <property type="term" value="F:metal ion binding"/>
    <property type="evidence" value="ECO:0007669"/>
    <property type="project" value="UniProtKB-KW"/>
</dbReference>
<keyword evidence="3" id="KW-0949">S-adenosyl-L-methionine</keyword>
<comment type="caution">
    <text evidence="8">The sequence shown here is derived from an EMBL/GenBank/DDBJ whole genome shotgun (WGS) entry which is preliminary data.</text>
</comment>
<reference evidence="8 9" key="1">
    <citation type="submission" date="2017-06" db="EMBL/GenBank/DDBJ databases">
        <title>Draft genome sequence of anaerobic fermentative bacterium Anaeromicrobium sediminis DY2726D isolated from West Pacific Ocean sediments.</title>
        <authorList>
            <person name="Zeng X."/>
        </authorList>
    </citation>
    <scope>NUCLEOTIDE SEQUENCE [LARGE SCALE GENOMIC DNA]</scope>
    <source>
        <strain evidence="8 9">DY2726D</strain>
    </source>
</reference>
<dbReference type="PROSITE" id="PS51918">
    <property type="entry name" value="RADICAL_SAM"/>
    <property type="match status" value="1"/>
</dbReference>
<comment type="cofactor">
    <cofactor evidence="1">
        <name>[4Fe-4S] cluster</name>
        <dbReference type="ChEBI" id="CHEBI:49883"/>
    </cofactor>
</comment>
<gene>
    <name evidence="8" type="ORF">CCE28_04675</name>
</gene>
<dbReference type="GO" id="GO:0003824">
    <property type="term" value="F:catalytic activity"/>
    <property type="evidence" value="ECO:0007669"/>
    <property type="project" value="InterPro"/>
</dbReference>
<sequence>MRWQDKRYHSLNYELRSVFNEKIGKVSLDGGFTCPNRDGTLSYGGCIFCSESGSGEFAGSRNIAIKRQVEDQKALLGDKWKVNKYIAYFQNYTNTYDQVENLRQKYYDALSCDGIVGLAIGTRPDCIDDDILDLLEDINNKTYLWVELGLQTIHDHTADFINRGYDLDIFNKTLNKLKDRNIRVVVHVILGLPGESKEEMMDTCTYLSDRGIDGIKIHLLHILKGTKLYEYVLENPYDPFEKEEYIEFVVDILERISPNIVVHRMTGDGKKELLYEPWWSLDKRAILNGIDRELRERDTYQGAKNKDEV</sequence>
<dbReference type="PANTHER" id="PTHR11135">
    <property type="entry name" value="HISTONE ACETYLTRANSFERASE-RELATED"/>
    <property type="match status" value="1"/>
</dbReference>
<proteinExistence type="predicted"/>